<gene>
    <name evidence="6" type="ORF">OIDMADRAFT_165787</name>
</gene>
<dbReference type="HOGENOM" id="CLU_007426_4_0_1"/>
<dbReference type="Pfam" id="PF04082">
    <property type="entry name" value="Fungal_trans"/>
    <property type="match status" value="1"/>
</dbReference>
<dbReference type="PANTHER" id="PTHR31001">
    <property type="entry name" value="UNCHARACTERIZED TRANSCRIPTIONAL REGULATORY PROTEIN"/>
    <property type="match status" value="1"/>
</dbReference>
<dbReference type="InterPro" id="IPR050613">
    <property type="entry name" value="Sec_Metabolite_Reg"/>
</dbReference>
<dbReference type="EMBL" id="KN832878">
    <property type="protein sequence ID" value="KIM99646.1"/>
    <property type="molecule type" value="Genomic_DNA"/>
</dbReference>
<dbReference type="GO" id="GO:0008270">
    <property type="term" value="F:zinc ion binding"/>
    <property type="evidence" value="ECO:0007669"/>
    <property type="project" value="InterPro"/>
</dbReference>
<dbReference type="PROSITE" id="PS00463">
    <property type="entry name" value="ZN2_CY6_FUNGAL_1"/>
    <property type="match status" value="1"/>
</dbReference>
<accession>A0A0C3HBF3</accession>
<reference evidence="6 7" key="1">
    <citation type="submission" date="2014-04" db="EMBL/GenBank/DDBJ databases">
        <authorList>
            <consortium name="DOE Joint Genome Institute"/>
            <person name="Kuo A."/>
            <person name="Martino E."/>
            <person name="Perotto S."/>
            <person name="Kohler A."/>
            <person name="Nagy L.G."/>
            <person name="Floudas D."/>
            <person name="Copeland A."/>
            <person name="Barry K.W."/>
            <person name="Cichocki N."/>
            <person name="Veneault-Fourrey C."/>
            <person name="LaButti K."/>
            <person name="Lindquist E.A."/>
            <person name="Lipzen A."/>
            <person name="Lundell T."/>
            <person name="Morin E."/>
            <person name="Murat C."/>
            <person name="Sun H."/>
            <person name="Tunlid A."/>
            <person name="Henrissat B."/>
            <person name="Grigoriev I.V."/>
            <person name="Hibbett D.S."/>
            <person name="Martin F."/>
            <person name="Nordberg H.P."/>
            <person name="Cantor M.N."/>
            <person name="Hua S.X."/>
        </authorList>
    </citation>
    <scope>NUCLEOTIDE SEQUENCE [LARGE SCALE GENOMIC DNA]</scope>
    <source>
        <strain evidence="6 7">Zn</strain>
    </source>
</reference>
<dbReference type="Pfam" id="PF00172">
    <property type="entry name" value="Zn_clus"/>
    <property type="match status" value="1"/>
</dbReference>
<dbReference type="SMART" id="SM00066">
    <property type="entry name" value="GAL4"/>
    <property type="match status" value="1"/>
</dbReference>
<dbReference type="SMART" id="SM00906">
    <property type="entry name" value="Fungal_trans"/>
    <property type="match status" value="1"/>
</dbReference>
<proteinExistence type="predicted"/>
<protein>
    <recommendedName>
        <fullName evidence="5">Zn(2)-C6 fungal-type domain-containing protein</fullName>
    </recommendedName>
</protein>
<dbReference type="InterPro" id="IPR036864">
    <property type="entry name" value="Zn2-C6_fun-type_DNA-bd_sf"/>
</dbReference>
<dbReference type="PANTHER" id="PTHR31001:SF49">
    <property type="entry name" value="ZN(II)2CYS6 TRANSCRIPTION FACTOR (EUROFUNG)"/>
    <property type="match status" value="1"/>
</dbReference>
<dbReference type="GO" id="GO:0005634">
    <property type="term" value="C:nucleus"/>
    <property type="evidence" value="ECO:0007669"/>
    <property type="project" value="UniProtKB-SubCell"/>
</dbReference>
<evidence type="ECO:0000259" key="5">
    <source>
        <dbReference type="PROSITE" id="PS50048"/>
    </source>
</evidence>
<keyword evidence="7" id="KW-1185">Reference proteome</keyword>
<dbReference type="Proteomes" id="UP000054321">
    <property type="component" value="Unassembled WGS sequence"/>
</dbReference>
<dbReference type="STRING" id="913774.A0A0C3HBF3"/>
<evidence type="ECO:0000313" key="7">
    <source>
        <dbReference type="Proteomes" id="UP000054321"/>
    </source>
</evidence>
<reference evidence="7" key="2">
    <citation type="submission" date="2015-01" db="EMBL/GenBank/DDBJ databases">
        <title>Evolutionary Origins and Diversification of the Mycorrhizal Mutualists.</title>
        <authorList>
            <consortium name="DOE Joint Genome Institute"/>
            <consortium name="Mycorrhizal Genomics Consortium"/>
            <person name="Kohler A."/>
            <person name="Kuo A."/>
            <person name="Nagy L.G."/>
            <person name="Floudas D."/>
            <person name="Copeland A."/>
            <person name="Barry K.W."/>
            <person name="Cichocki N."/>
            <person name="Veneault-Fourrey C."/>
            <person name="LaButti K."/>
            <person name="Lindquist E.A."/>
            <person name="Lipzen A."/>
            <person name="Lundell T."/>
            <person name="Morin E."/>
            <person name="Murat C."/>
            <person name="Riley R."/>
            <person name="Ohm R."/>
            <person name="Sun H."/>
            <person name="Tunlid A."/>
            <person name="Henrissat B."/>
            <person name="Grigoriev I.V."/>
            <person name="Hibbett D.S."/>
            <person name="Martin F."/>
        </authorList>
    </citation>
    <scope>NUCLEOTIDE SEQUENCE [LARGE SCALE GENOMIC DNA]</scope>
    <source>
        <strain evidence="7">Zn</strain>
    </source>
</reference>
<dbReference type="CDD" id="cd00067">
    <property type="entry name" value="GAL4"/>
    <property type="match status" value="1"/>
</dbReference>
<dbReference type="GO" id="GO:0000981">
    <property type="term" value="F:DNA-binding transcription factor activity, RNA polymerase II-specific"/>
    <property type="evidence" value="ECO:0007669"/>
    <property type="project" value="InterPro"/>
</dbReference>
<dbReference type="InterPro" id="IPR001138">
    <property type="entry name" value="Zn2Cys6_DnaBD"/>
</dbReference>
<feature type="domain" description="Zn(2)-C6 fungal-type" evidence="5">
    <location>
        <begin position="34"/>
        <end position="65"/>
    </location>
</feature>
<evidence type="ECO:0000313" key="6">
    <source>
        <dbReference type="EMBL" id="KIM99646.1"/>
    </source>
</evidence>
<evidence type="ECO:0000256" key="3">
    <source>
        <dbReference type="ARBA" id="ARBA00023242"/>
    </source>
</evidence>
<dbReference type="PROSITE" id="PS50048">
    <property type="entry name" value="ZN2_CY6_FUNGAL_2"/>
    <property type="match status" value="1"/>
</dbReference>
<sequence length="714" mass="80102">MSALFPAISPDSGVSTASLPSGHLLPKRNRTQLSCTHCRHAKLKCDRKLPCSPCVKKGRSGQCTFPPPATRKKPTESMQNRLRHLENLVKDVMNAQAPVNNTGSSDCAPLNGIENNNTGFKLDLQGQAQVQGQTPGTVTGSPMTTMNAVASGPSGQLIQSAKETTYVGATHWAAILEDIEEVKSYFNETEPEDYHTHKGVEPNISMLFNFEPHSNKGELLGSLPPRWVVDKLVFQVFDSSSSTRYLIHKPTFQKEYDGFWADPSGVSLSWLAQLYALMTLGSMVYFWSGQQSPETGRTPFEMIRTYRSCCAQCLVLSNYTQPGPHTIEAFIIFMESEFLLSNDEKVNCFLLVGSVVRLSLRIGLHRDPSKMGGVFTPFQAEIRRRIWHVLLQIDLLAGFHLGLPSMIAAVESDTESPRNLKDEDFYEDIPELPLGRPETEPTPILYLIVKSRICDVFGKIAAQANRLSLPPYDEVLKVDELLNGAFAKVPTHLRSTPLGLSVTDSSGLIMQRFNISLLYNKSRCVLHRKYLIRQRENYKYAYSKKVGLDASMEILAFQLAIFEAIQLGGPLAHEKWYITSLPMHDFLLAATIVFIFVMQMVEDNPPSQYCGYSPHRTRKDLISALQKSYDIWKKTQDISLDTKRAFIFVGFMLEKIKAATLQDTSLEDTRDVINSSTNNIKPNLNLMSELSMDGAYSLYKIWINPCLSLIWINT</sequence>
<dbReference type="OrthoDB" id="5431381at2759"/>
<dbReference type="GO" id="GO:0006351">
    <property type="term" value="P:DNA-templated transcription"/>
    <property type="evidence" value="ECO:0007669"/>
    <property type="project" value="InterPro"/>
</dbReference>
<name>A0A0C3HBF3_OIDMZ</name>
<keyword evidence="3" id="KW-0539">Nucleus</keyword>
<dbReference type="InParanoid" id="A0A0C3HBF3"/>
<dbReference type="SUPFAM" id="SSF57701">
    <property type="entry name" value="Zn2/Cys6 DNA-binding domain"/>
    <property type="match status" value="1"/>
</dbReference>
<dbReference type="Gene3D" id="4.10.240.10">
    <property type="entry name" value="Zn(2)-C6 fungal-type DNA-binding domain"/>
    <property type="match status" value="1"/>
</dbReference>
<evidence type="ECO:0000256" key="2">
    <source>
        <dbReference type="ARBA" id="ARBA00022723"/>
    </source>
</evidence>
<dbReference type="FunCoup" id="A0A0C3HBF3">
    <property type="interactions" value="140"/>
</dbReference>
<comment type="subcellular location">
    <subcellularLocation>
        <location evidence="1">Nucleus</location>
    </subcellularLocation>
</comment>
<dbReference type="GO" id="GO:0003677">
    <property type="term" value="F:DNA binding"/>
    <property type="evidence" value="ECO:0007669"/>
    <property type="project" value="InterPro"/>
</dbReference>
<evidence type="ECO:0000256" key="4">
    <source>
        <dbReference type="SAM" id="MobiDB-lite"/>
    </source>
</evidence>
<keyword evidence="2" id="KW-0479">Metal-binding</keyword>
<dbReference type="AlphaFoldDB" id="A0A0C3HBF3"/>
<feature type="region of interest" description="Disordered" evidence="4">
    <location>
        <begin position="1"/>
        <end position="26"/>
    </location>
</feature>
<organism evidence="6 7">
    <name type="scientific">Oidiodendron maius (strain Zn)</name>
    <dbReference type="NCBI Taxonomy" id="913774"/>
    <lineage>
        <taxon>Eukaryota</taxon>
        <taxon>Fungi</taxon>
        <taxon>Dikarya</taxon>
        <taxon>Ascomycota</taxon>
        <taxon>Pezizomycotina</taxon>
        <taxon>Leotiomycetes</taxon>
        <taxon>Leotiomycetes incertae sedis</taxon>
        <taxon>Myxotrichaceae</taxon>
        <taxon>Oidiodendron</taxon>
    </lineage>
</organism>
<dbReference type="CDD" id="cd12148">
    <property type="entry name" value="fungal_TF_MHR"/>
    <property type="match status" value="1"/>
</dbReference>
<evidence type="ECO:0000256" key="1">
    <source>
        <dbReference type="ARBA" id="ARBA00004123"/>
    </source>
</evidence>
<dbReference type="InterPro" id="IPR007219">
    <property type="entry name" value="XnlR_reg_dom"/>
</dbReference>